<dbReference type="PANTHER" id="PTHR24221:SF654">
    <property type="entry name" value="ATP-BINDING CASSETTE SUB-FAMILY B MEMBER 6"/>
    <property type="match status" value="1"/>
</dbReference>
<reference evidence="2 3" key="1">
    <citation type="submission" date="2013-12" db="EMBL/GenBank/DDBJ databases">
        <title>Draft genome of the parsitic nematode Ancylostoma duodenale.</title>
        <authorList>
            <person name="Mitreva M."/>
        </authorList>
    </citation>
    <scope>NUCLEOTIDE SEQUENCE [LARGE SCALE GENOMIC DNA]</scope>
    <source>
        <strain evidence="2 3">Zhejiang</strain>
    </source>
</reference>
<evidence type="ECO:0000313" key="2">
    <source>
        <dbReference type="EMBL" id="KIH54701.1"/>
    </source>
</evidence>
<dbReference type="GO" id="GO:0042626">
    <property type="term" value="F:ATPase-coupled transmembrane transporter activity"/>
    <property type="evidence" value="ECO:0007669"/>
    <property type="project" value="TreeGrafter"/>
</dbReference>
<evidence type="ECO:0000259" key="1">
    <source>
        <dbReference type="Pfam" id="PF00005"/>
    </source>
</evidence>
<dbReference type="AlphaFoldDB" id="A0A0C2GCF6"/>
<dbReference type="InterPro" id="IPR039421">
    <property type="entry name" value="Type_1_exporter"/>
</dbReference>
<dbReference type="InterPro" id="IPR027417">
    <property type="entry name" value="P-loop_NTPase"/>
</dbReference>
<accession>A0A0C2GCF6</accession>
<organism evidence="2 3">
    <name type="scientific">Ancylostoma duodenale</name>
    <dbReference type="NCBI Taxonomy" id="51022"/>
    <lineage>
        <taxon>Eukaryota</taxon>
        <taxon>Metazoa</taxon>
        <taxon>Ecdysozoa</taxon>
        <taxon>Nematoda</taxon>
        <taxon>Chromadorea</taxon>
        <taxon>Rhabditida</taxon>
        <taxon>Rhabditina</taxon>
        <taxon>Rhabditomorpha</taxon>
        <taxon>Strongyloidea</taxon>
        <taxon>Ancylostomatidae</taxon>
        <taxon>Ancylostomatinae</taxon>
        <taxon>Ancylostoma</taxon>
    </lineage>
</organism>
<dbReference type="OrthoDB" id="6500128at2759"/>
<keyword evidence="2" id="KW-0547">Nucleotide-binding</keyword>
<dbReference type="GO" id="GO:0005524">
    <property type="term" value="F:ATP binding"/>
    <property type="evidence" value="ECO:0007669"/>
    <property type="project" value="UniProtKB-KW"/>
</dbReference>
<feature type="domain" description="ABC transporter" evidence="1">
    <location>
        <begin position="20"/>
        <end position="165"/>
    </location>
</feature>
<proteinExistence type="predicted"/>
<dbReference type="PANTHER" id="PTHR24221">
    <property type="entry name" value="ATP-BINDING CASSETTE SUB-FAMILY B"/>
    <property type="match status" value="1"/>
</dbReference>
<dbReference type="EMBL" id="KN738637">
    <property type="protein sequence ID" value="KIH54701.1"/>
    <property type="molecule type" value="Genomic_DNA"/>
</dbReference>
<dbReference type="InterPro" id="IPR003439">
    <property type="entry name" value="ABC_transporter-like_ATP-bd"/>
</dbReference>
<dbReference type="Pfam" id="PF00005">
    <property type="entry name" value="ABC_tran"/>
    <property type="match status" value="1"/>
</dbReference>
<dbReference type="GO" id="GO:0016887">
    <property type="term" value="F:ATP hydrolysis activity"/>
    <property type="evidence" value="ECO:0007669"/>
    <property type="project" value="InterPro"/>
</dbReference>
<evidence type="ECO:0000313" key="3">
    <source>
        <dbReference type="Proteomes" id="UP000054047"/>
    </source>
</evidence>
<gene>
    <name evidence="2" type="ORF">ANCDUO_15151</name>
</gene>
<keyword evidence="3" id="KW-1185">Reference proteome</keyword>
<sequence length="229" mass="25030">MLFVIPCAGYHGQDFLLTKIKALLRTVSLESGQILLDGLDTATLSLAMLRRVFGVVPQHPFIFRFGFFSILFVSHFSSLNRQLPSFFSGSLYENLAVGCEHASENQVANIARVAHLESLMTRIGGLDGQIEEGGKNLSFGERQIISICRVLLAKCKVVLIDEATSHLDATVHQRMMSLISSHLPTATVICITHVMHGLSDFDTVIEMANGKVVSKGPPAADSISHEIRP</sequence>
<dbReference type="Gene3D" id="3.40.50.300">
    <property type="entry name" value="P-loop containing nucleotide triphosphate hydrolases"/>
    <property type="match status" value="1"/>
</dbReference>
<keyword evidence="2" id="KW-0067">ATP-binding</keyword>
<protein>
    <submittedName>
        <fullName evidence="2">ABC transporter, ATP-binding protein</fullName>
    </submittedName>
</protein>
<name>A0A0C2GCF6_9BILA</name>
<dbReference type="Proteomes" id="UP000054047">
    <property type="component" value="Unassembled WGS sequence"/>
</dbReference>
<dbReference type="SUPFAM" id="SSF52540">
    <property type="entry name" value="P-loop containing nucleoside triphosphate hydrolases"/>
    <property type="match status" value="1"/>
</dbReference>